<feature type="compositionally biased region" description="Basic residues" evidence="1">
    <location>
        <begin position="233"/>
        <end position="252"/>
    </location>
</feature>
<evidence type="ECO:0000313" key="3">
    <source>
        <dbReference type="EMBL" id="KAH6594182.1"/>
    </source>
</evidence>
<feature type="transmembrane region" description="Helical" evidence="2">
    <location>
        <begin position="6"/>
        <end position="24"/>
    </location>
</feature>
<comment type="caution">
    <text evidence="3">The sequence shown here is derived from an EMBL/GenBank/DDBJ whole genome shotgun (WGS) entry which is preliminary data.</text>
</comment>
<keyword evidence="4" id="KW-1185">Reference proteome</keyword>
<keyword evidence="2" id="KW-0472">Membrane</keyword>
<keyword evidence="2" id="KW-1133">Transmembrane helix</keyword>
<dbReference type="PANTHER" id="PTHR28229">
    <property type="entry name" value="TRANSLOCATION PROTEIN SEC66"/>
    <property type="match status" value="1"/>
</dbReference>
<organism evidence="3 4">
    <name type="scientific">Batrachochytrium salamandrivorans</name>
    <dbReference type="NCBI Taxonomy" id="1357716"/>
    <lineage>
        <taxon>Eukaryota</taxon>
        <taxon>Fungi</taxon>
        <taxon>Fungi incertae sedis</taxon>
        <taxon>Chytridiomycota</taxon>
        <taxon>Chytridiomycota incertae sedis</taxon>
        <taxon>Chytridiomycetes</taxon>
        <taxon>Rhizophydiales</taxon>
        <taxon>Rhizophydiales incertae sedis</taxon>
        <taxon>Batrachochytrium</taxon>
    </lineage>
</organism>
<reference evidence="3 4" key="1">
    <citation type="submission" date="2021-02" db="EMBL/GenBank/DDBJ databases">
        <title>Variation within the Batrachochytrium salamandrivorans European outbreak.</title>
        <authorList>
            <person name="Kelly M."/>
            <person name="Pasmans F."/>
            <person name="Shea T.P."/>
            <person name="Munoz J.F."/>
            <person name="Carranza S."/>
            <person name="Cuomo C.A."/>
            <person name="Martel A."/>
        </authorList>
    </citation>
    <scope>NUCLEOTIDE SEQUENCE [LARGE SCALE GENOMIC DNA]</scope>
    <source>
        <strain evidence="3 4">AMFP18/2</strain>
    </source>
</reference>
<dbReference type="Proteomes" id="UP001648503">
    <property type="component" value="Unassembled WGS sequence"/>
</dbReference>
<dbReference type="Pfam" id="PF09802">
    <property type="entry name" value="Sec66"/>
    <property type="match status" value="1"/>
</dbReference>
<feature type="region of interest" description="Disordered" evidence="1">
    <location>
        <begin position="227"/>
        <end position="252"/>
    </location>
</feature>
<evidence type="ECO:0008006" key="5">
    <source>
        <dbReference type="Google" id="ProtNLM"/>
    </source>
</evidence>
<dbReference type="InterPro" id="IPR018624">
    <property type="entry name" value="Sec66"/>
</dbReference>
<feature type="region of interest" description="Disordered" evidence="1">
    <location>
        <begin position="189"/>
        <end position="211"/>
    </location>
</feature>
<name>A0ABQ8FA17_9FUNG</name>
<keyword evidence="2" id="KW-0812">Transmembrane</keyword>
<accession>A0ABQ8FA17</accession>
<evidence type="ECO:0000256" key="1">
    <source>
        <dbReference type="SAM" id="MobiDB-lite"/>
    </source>
</evidence>
<proteinExistence type="predicted"/>
<evidence type="ECO:0000313" key="4">
    <source>
        <dbReference type="Proteomes" id="UP001648503"/>
    </source>
</evidence>
<gene>
    <name evidence="3" type="ORF">BASA50_006879</name>
</gene>
<dbReference type="EMBL" id="JAFCIX010000339">
    <property type="protein sequence ID" value="KAH6594182.1"/>
    <property type="molecule type" value="Genomic_DNA"/>
</dbReference>
<protein>
    <recommendedName>
        <fullName evidence="5">Translocation protein sec66</fullName>
    </recommendedName>
</protein>
<sequence length="252" mass="29033">MAVSSLWLPLVYVSSLAVLFSLFARYNKTRQHIYDQTASYFPLHLAKYEYEELAEQFSPDTENGKLVLTAALAKRAVEDVRRVLKIREEKPPLEQMVREGIVGEDLFDKIVRDERELEAELQQVIEDSEMYREGWGKTIFQEASAIAQSQIQATWKQDAKARMEEEIQERMRMEGLSDAQAQEFIDSLHNDEGSSESSSDDALVPRLSGKLDEEERLRIEKELLMEEEMEKKKASKNNKSGKGKAAPKRKKK</sequence>
<dbReference type="PANTHER" id="PTHR28229:SF1">
    <property type="entry name" value="TRANSLOCATION PROTEIN SEC66"/>
    <property type="match status" value="1"/>
</dbReference>
<evidence type="ECO:0000256" key="2">
    <source>
        <dbReference type="SAM" id="Phobius"/>
    </source>
</evidence>